<keyword evidence="3" id="KW-1185">Reference proteome</keyword>
<name>A7RM63_NEMVE</name>
<dbReference type="AlphaFoldDB" id="A7RM63"/>
<dbReference type="Proteomes" id="UP000001593">
    <property type="component" value="Unassembled WGS sequence"/>
</dbReference>
<keyword evidence="1" id="KW-0472">Membrane</keyword>
<feature type="transmembrane region" description="Helical" evidence="1">
    <location>
        <begin position="210"/>
        <end position="236"/>
    </location>
</feature>
<feature type="transmembrane region" description="Helical" evidence="1">
    <location>
        <begin position="41"/>
        <end position="63"/>
    </location>
</feature>
<feature type="transmembrane region" description="Helical" evidence="1">
    <location>
        <begin position="183"/>
        <end position="204"/>
    </location>
</feature>
<feature type="transmembrane region" description="Helical" evidence="1">
    <location>
        <begin position="291"/>
        <end position="312"/>
    </location>
</feature>
<accession>A7RM63</accession>
<evidence type="ECO:0000313" key="3">
    <source>
        <dbReference type="Proteomes" id="UP000001593"/>
    </source>
</evidence>
<feature type="transmembrane region" description="Helical" evidence="1">
    <location>
        <begin position="111"/>
        <end position="131"/>
    </location>
</feature>
<dbReference type="EMBL" id="DS469519">
    <property type="protein sequence ID" value="EDO47449.1"/>
    <property type="molecule type" value="Genomic_DNA"/>
</dbReference>
<dbReference type="eggNOG" id="ENOG502SDPN">
    <property type="taxonomic scope" value="Eukaryota"/>
</dbReference>
<dbReference type="OMA" id="CTSTIHE"/>
<organism evidence="2 3">
    <name type="scientific">Nematostella vectensis</name>
    <name type="common">Starlet sea anemone</name>
    <dbReference type="NCBI Taxonomy" id="45351"/>
    <lineage>
        <taxon>Eukaryota</taxon>
        <taxon>Metazoa</taxon>
        <taxon>Cnidaria</taxon>
        <taxon>Anthozoa</taxon>
        <taxon>Hexacorallia</taxon>
        <taxon>Actiniaria</taxon>
        <taxon>Edwardsiidae</taxon>
        <taxon>Nematostella</taxon>
    </lineage>
</organism>
<sequence>MGDNACDSSCFAVTNATLYQLLPRSNASYCEEQDEAELHHAATVTVLILISAIAFTCAVITCFKYNSITVLNVTVHPAAVSNVMWIIYFVLVFLRSVVGAVLYATVDQEKVLFITDAALKVFEVLSLSFALNYQRRHRSGGYFQDELMRFNTSVSSTNSYQSIKSGIRMMLFLPCELFWTKDIIFVFQCLLSVVFFAVMEIYLSYCKEALIFYCLHLGFYWSLCLSSFVLVIIIAAQRQPFDDEGVSPTTKVLFITGVLCTLISDMPTYIWQNCIFHDKKFCLKVASHWWFTPYNLSLLGTVLSLVIFQVAVRNEYRRLNEVLCDIELIECRVS</sequence>
<proteinExistence type="predicted"/>
<keyword evidence="1" id="KW-1133">Transmembrane helix</keyword>
<reference evidence="2 3" key="1">
    <citation type="journal article" date="2007" name="Science">
        <title>Sea anemone genome reveals ancestral eumetazoan gene repertoire and genomic organization.</title>
        <authorList>
            <person name="Putnam N.H."/>
            <person name="Srivastava M."/>
            <person name="Hellsten U."/>
            <person name="Dirks B."/>
            <person name="Chapman J."/>
            <person name="Salamov A."/>
            <person name="Terry A."/>
            <person name="Shapiro H."/>
            <person name="Lindquist E."/>
            <person name="Kapitonov V.V."/>
            <person name="Jurka J."/>
            <person name="Genikhovich G."/>
            <person name="Grigoriev I.V."/>
            <person name="Lucas S.M."/>
            <person name="Steele R.E."/>
            <person name="Finnerty J.R."/>
            <person name="Technau U."/>
            <person name="Martindale M.Q."/>
            <person name="Rokhsar D.S."/>
        </authorList>
    </citation>
    <scope>NUCLEOTIDE SEQUENCE [LARGE SCALE GENOMIC DNA]</scope>
    <source>
        <strain evidence="3">CH2 X CH6</strain>
    </source>
</reference>
<evidence type="ECO:0000313" key="2">
    <source>
        <dbReference type="EMBL" id="EDO47449.1"/>
    </source>
</evidence>
<feature type="transmembrane region" description="Helical" evidence="1">
    <location>
        <begin position="83"/>
        <end position="105"/>
    </location>
</feature>
<evidence type="ECO:0000256" key="1">
    <source>
        <dbReference type="SAM" id="Phobius"/>
    </source>
</evidence>
<dbReference type="KEGG" id="nve:5519725"/>
<protein>
    <submittedName>
        <fullName evidence="2">Uncharacterized protein</fullName>
    </submittedName>
</protein>
<feature type="transmembrane region" description="Helical" evidence="1">
    <location>
        <begin position="252"/>
        <end position="271"/>
    </location>
</feature>
<dbReference type="HOGENOM" id="CLU_832360_0_0_1"/>
<keyword evidence="1" id="KW-0812">Transmembrane</keyword>
<dbReference type="PhylomeDB" id="A7RM63"/>
<dbReference type="InParanoid" id="A7RM63"/>
<gene>
    <name evidence="2" type="ORF">NEMVEDRAFT_v1g239303</name>
</gene>
<dbReference type="OrthoDB" id="5977655at2759"/>